<dbReference type="InterPro" id="IPR000640">
    <property type="entry name" value="EFG_V-like"/>
</dbReference>
<dbReference type="PROSITE" id="PS51722">
    <property type="entry name" value="G_TR_2"/>
    <property type="match status" value="1"/>
</dbReference>
<dbReference type="GO" id="GO:0005525">
    <property type="term" value="F:GTP binding"/>
    <property type="evidence" value="ECO:0007669"/>
    <property type="project" value="UniProtKB-KW"/>
</dbReference>
<dbReference type="InterPro" id="IPR027417">
    <property type="entry name" value="P-loop_NTPase"/>
</dbReference>
<dbReference type="Pfam" id="PF21018">
    <property type="entry name" value="BipA_C"/>
    <property type="match status" value="1"/>
</dbReference>
<dbReference type="PRINTS" id="PR00315">
    <property type="entry name" value="ELONGATNFCT"/>
</dbReference>
<dbReference type="Pfam" id="PF00679">
    <property type="entry name" value="EFG_C"/>
    <property type="match status" value="1"/>
</dbReference>
<name>A0A1F4YFS2_9BACT</name>
<sequence>MEDIRNIAIIAHVDHGKTTLVDGMLKQTHTFRDNQAEMTQTTILDSSELEREKGITILAKNTAVFYKGVKINIIDTPGHADFGGEVERVLNMADAALLVVDAAEGPLPQTKFVLTKALQAGLKIILVINKIDKKDARPEEVLTETEELFLKLATHTGHLDFPVIYAIGREGRAGAAPDKLAPDLEPLFEMILKEVPNAVMRADEPVQMLISTLDFDPYLGKLGIGRIRRGMLKKGQRVALVGVGNFTVEKLYTSQGIKRVEIEEAGAGDIVAIAGVGDIEIGQTIADPANPEALPKISVGEPTLKLTIGANTSPFAGREGKFVTSRQIGERLLKEKETNLGMRFADLGGGEFEAVGRGELHLAILLETMRREGYEMQVSRPQVIMRGNTEPFEEIIIDVPNEYVGTVTMEMGKRRGKMTDMAADGRGGTQVSYLMSQRNMMGVRNILLTATKGTVVINSSFSGYKDVEPASDNVRPGVLVALDSGKALAYSLENAQERGLTFIEPGEEVYEGMIVGLGTRENDIELNVCKGKHLTNTRAASADIKTVLTPALKLSLEQALDFIQDDELLEITPKSLRLRKRFLTKLDRIRARRGG</sequence>
<evidence type="ECO:0000256" key="2">
    <source>
        <dbReference type="ARBA" id="ARBA00035722"/>
    </source>
</evidence>
<accession>A0A1F4YFS2</accession>
<dbReference type="PANTHER" id="PTHR42908">
    <property type="entry name" value="TRANSLATION ELONGATION FACTOR-RELATED"/>
    <property type="match status" value="1"/>
</dbReference>
<dbReference type="GO" id="GO:1990904">
    <property type="term" value="C:ribonucleoprotein complex"/>
    <property type="evidence" value="ECO:0007669"/>
    <property type="project" value="TreeGrafter"/>
</dbReference>
<dbReference type="PROSITE" id="PS00301">
    <property type="entry name" value="G_TR_1"/>
    <property type="match status" value="1"/>
</dbReference>
<dbReference type="PANTHER" id="PTHR42908:SF8">
    <property type="entry name" value="TR-TYPE G DOMAIN-CONTAINING PROTEIN"/>
    <property type="match status" value="1"/>
</dbReference>
<dbReference type="SUPFAM" id="SSF52540">
    <property type="entry name" value="P-loop containing nucleoside triphosphate hydrolases"/>
    <property type="match status" value="1"/>
</dbReference>
<dbReference type="NCBIfam" id="TIGR00231">
    <property type="entry name" value="small_GTP"/>
    <property type="match status" value="1"/>
</dbReference>
<dbReference type="SUPFAM" id="SSF54980">
    <property type="entry name" value="EF-G C-terminal domain-like"/>
    <property type="match status" value="2"/>
</dbReference>
<dbReference type="FunFam" id="2.40.50.250:FF:000001">
    <property type="entry name" value="GTP-binding protein TypA"/>
    <property type="match status" value="1"/>
</dbReference>
<dbReference type="Gene3D" id="2.40.30.10">
    <property type="entry name" value="Translation factors"/>
    <property type="match status" value="1"/>
</dbReference>
<dbReference type="InterPro" id="IPR035651">
    <property type="entry name" value="BipA_V"/>
</dbReference>
<dbReference type="InterPro" id="IPR048876">
    <property type="entry name" value="BipA_C"/>
</dbReference>
<dbReference type="InterPro" id="IPR035647">
    <property type="entry name" value="EFG_III/V"/>
</dbReference>
<dbReference type="Proteomes" id="UP000178176">
    <property type="component" value="Unassembled WGS sequence"/>
</dbReference>
<dbReference type="InterPro" id="IPR042116">
    <property type="entry name" value="TypA/BipA_C"/>
</dbReference>
<dbReference type="InterPro" id="IPR031157">
    <property type="entry name" value="G_TR_CS"/>
</dbReference>
<keyword evidence="1" id="KW-0547">Nucleotide-binding</keyword>
<dbReference type="InterPro" id="IPR004161">
    <property type="entry name" value="EFTu-like_2"/>
</dbReference>
<dbReference type="InterPro" id="IPR047041">
    <property type="entry name" value="BipA_GTP-bd_dom"/>
</dbReference>
<proteinExistence type="predicted"/>
<evidence type="ECO:0000313" key="4">
    <source>
        <dbReference type="EMBL" id="OGC92781.1"/>
    </source>
</evidence>
<dbReference type="InterPro" id="IPR009000">
    <property type="entry name" value="Transl_B-barrel_sf"/>
</dbReference>
<dbReference type="SUPFAM" id="SSF50447">
    <property type="entry name" value="Translation proteins"/>
    <property type="match status" value="1"/>
</dbReference>
<dbReference type="Gene3D" id="3.30.70.240">
    <property type="match status" value="1"/>
</dbReference>
<dbReference type="InterPro" id="IPR005225">
    <property type="entry name" value="Small_GTP-bd"/>
</dbReference>
<gene>
    <name evidence="4" type="ORF">A2876_03820</name>
</gene>
<dbReference type="NCBIfam" id="TIGR01394">
    <property type="entry name" value="TypA_BipA"/>
    <property type="match status" value="1"/>
</dbReference>
<dbReference type="GO" id="GO:0005829">
    <property type="term" value="C:cytosol"/>
    <property type="evidence" value="ECO:0007669"/>
    <property type="project" value="TreeGrafter"/>
</dbReference>
<dbReference type="CDD" id="cd03710">
    <property type="entry name" value="BipA_TypA_C"/>
    <property type="match status" value="1"/>
</dbReference>
<evidence type="ECO:0000256" key="1">
    <source>
        <dbReference type="ARBA" id="ARBA00023134"/>
    </source>
</evidence>
<dbReference type="CDD" id="cd03691">
    <property type="entry name" value="BipA_TypA_II"/>
    <property type="match status" value="1"/>
</dbReference>
<dbReference type="Gene3D" id="3.40.50.300">
    <property type="entry name" value="P-loop containing nucleotide triphosphate hydrolases"/>
    <property type="match status" value="1"/>
</dbReference>
<dbReference type="Gene3D" id="2.40.50.250">
    <property type="entry name" value="bipa protein"/>
    <property type="match status" value="1"/>
</dbReference>
<dbReference type="Gene3D" id="3.30.70.870">
    <property type="entry name" value="Elongation Factor G (Translational Gtpase), domain 3"/>
    <property type="match status" value="1"/>
</dbReference>
<dbReference type="InterPro" id="IPR047042">
    <property type="entry name" value="BipA_II"/>
</dbReference>
<dbReference type="CDD" id="cd01891">
    <property type="entry name" value="TypA_BipA"/>
    <property type="match status" value="1"/>
</dbReference>
<comment type="caution">
    <text evidence="4">The sequence shown here is derived from an EMBL/GenBank/DDBJ whole genome shotgun (WGS) entry which is preliminary data.</text>
</comment>
<protein>
    <recommendedName>
        <fullName evidence="2">50S ribosomal subunit assembly factor BipA</fullName>
    </recommendedName>
</protein>
<dbReference type="Pfam" id="PF00009">
    <property type="entry name" value="GTP_EFTU"/>
    <property type="match status" value="1"/>
</dbReference>
<dbReference type="InterPro" id="IPR000795">
    <property type="entry name" value="T_Tr_GTP-bd_dom"/>
</dbReference>
<dbReference type="AlphaFoldDB" id="A0A1F4YFS2"/>
<dbReference type="InterPro" id="IPR006298">
    <property type="entry name" value="BipA"/>
</dbReference>
<dbReference type="EMBL" id="MEXH01000007">
    <property type="protein sequence ID" value="OGC92781.1"/>
    <property type="molecule type" value="Genomic_DNA"/>
</dbReference>
<reference evidence="4 5" key="1">
    <citation type="journal article" date="2016" name="Nat. Commun.">
        <title>Thousands of microbial genomes shed light on interconnected biogeochemical processes in an aquifer system.</title>
        <authorList>
            <person name="Anantharaman K."/>
            <person name="Brown C.T."/>
            <person name="Hug L.A."/>
            <person name="Sharon I."/>
            <person name="Castelle C.J."/>
            <person name="Probst A.J."/>
            <person name="Thomas B.C."/>
            <person name="Singh A."/>
            <person name="Wilkins M.J."/>
            <person name="Karaoz U."/>
            <person name="Brodie E.L."/>
            <person name="Williams K.H."/>
            <person name="Hubbard S.S."/>
            <person name="Banfield J.F."/>
        </authorList>
    </citation>
    <scope>NUCLEOTIDE SEQUENCE [LARGE SCALE GENOMIC DNA]</scope>
</reference>
<dbReference type="Pfam" id="PF03144">
    <property type="entry name" value="GTP_EFTU_D2"/>
    <property type="match status" value="1"/>
</dbReference>
<evidence type="ECO:0000259" key="3">
    <source>
        <dbReference type="PROSITE" id="PS51722"/>
    </source>
</evidence>
<evidence type="ECO:0000313" key="5">
    <source>
        <dbReference type="Proteomes" id="UP000178176"/>
    </source>
</evidence>
<keyword evidence="1" id="KW-0342">GTP-binding</keyword>
<dbReference type="GO" id="GO:0003924">
    <property type="term" value="F:GTPase activity"/>
    <property type="evidence" value="ECO:0007669"/>
    <property type="project" value="InterPro"/>
</dbReference>
<organism evidence="4 5">
    <name type="scientific">Candidatus Amesbacteria bacterium RIFCSPHIGHO2_01_FULL_48_32b</name>
    <dbReference type="NCBI Taxonomy" id="1797253"/>
    <lineage>
        <taxon>Bacteria</taxon>
        <taxon>Candidatus Amesiibacteriota</taxon>
    </lineage>
</organism>
<dbReference type="FunFam" id="3.40.50.300:FF:000055">
    <property type="entry name" value="GTP-binding protein TypA"/>
    <property type="match status" value="1"/>
</dbReference>
<feature type="domain" description="Tr-type G" evidence="3">
    <location>
        <begin position="2"/>
        <end position="199"/>
    </location>
</feature>